<keyword evidence="10" id="KW-1185">Reference proteome</keyword>
<evidence type="ECO:0000256" key="7">
    <source>
        <dbReference type="HAMAP-Rule" id="MF_03179"/>
    </source>
</evidence>
<comment type="function">
    <text evidence="7">Required for the formation of a threonylcarbamoyl group on adenosine at position 37 (t(6)A37) in mitochondrial tRNAs that read codons beginning with adenine. Probably involved in the transfer of the threonylcarbamoyl moiety of threonylcarbamoyl-AMP (TC-AMP) to the N6 group of A37. Involved in mitochondrial genome maintenance.</text>
</comment>
<dbReference type="EMBL" id="JAACJJ010000028">
    <property type="protein sequence ID" value="KAF5322802.1"/>
    <property type="molecule type" value="Genomic_DNA"/>
</dbReference>
<evidence type="ECO:0000313" key="10">
    <source>
        <dbReference type="Proteomes" id="UP000567179"/>
    </source>
</evidence>
<sequence length="409" mass="44968">MIFTRFSSAITQARISRSTAAQRLTRAFTVLAFESSADDTCVAIVDSSRKIHSNVVMKQHDIHEQFGGIYPMSAIGTHQQNMPLAVRRALDEANLDLIRDIDGIAFTRGPGMPGCLSVGMNAAKTLAAATGKPLVGVHHMQGHALTPLLTSWPDVPQYPFLTLLVSGGHSLLLLATSSTSFKILATTQDESIGRTFDKVSKLLELKWTSLGPGDALEKFCAEDPEIVTPAIPPLPRPMPGKLQFAFAALHSHIKLFTAGLRDGTEGIDLPESLRQYINSLEGPNKFDMPMKKAIARAFQTAAVQQLEDKVKLALEYCIKKDIPVRSLVVSGGVASNQYLRTRLRECLDEFDSETPYSLVFPPPHLCTDNAVMIAWASMDRFLENDTDDYTIGLRPKWSIEDLTIEEDSK</sequence>
<evidence type="ECO:0000256" key="1">
    <source>
        <dbReference type="ARBA" id="ARBA00012156"/>
    </source>
</evidence>
<keyword evidence="2 7" id="KW-0808">Transferase</keyword>
<evidence type="ECO:0000259" key="8">
    <source>
        <dbReference type="Pfam" id="PF00814"/>
    </source>
</evidence>
<dbReference type="FunFam" id="3.30.420.40:FF:000012">
    <property type="entry name" value="tRNA N6-adenosine threonylcarbamoyltransferase"/>
    <property type="match status" value="1"/>
</dbReference>
<reference evidence="9 10" key="1">
    <citation type="journal article" date="2020" name="ISME J.">
        <title>Uncovering the hidden diversity of litter-decomposition mechanisms in mushroom-forming fungi.</title>
        <authorList>
            <person name="Floudas D."/>
            <person name="Bentzer J."/>
            <person name="Ahren D."/>
            <person name="Johansson T."/>
            <person name="Persson P."/>
            <person name="Tunlid A."/>
        </authorList>
    </citation>
    <scope>NUCLEOTIDE SEQUENCE [LARGE SCALE GENOMIC DNA]</scope>
    <source>
        <strain evidence="9 10">CBS 101986</strain>
    </source>
</reference>
<comment type="caution">
    <text evidence="9">The sequence shown here is derived from an EMBL/GenBank/DDBJ whole genome shotgun (WGS) entry which is preliminary data.</text>
</comment>
<dbReference type="SUPFAM" id="SSF53067">
    <property type="entry name" value="Actin-like ATPase domain"/>
    <property type="match status" value="2"/>
</dbReference>
<dbReference type="Pfam" id="PF00814">
    <property type="entry name" value="TsaD"/>
    <property type="match status" value="1"/>
</dbReference>
<dbReference type="GO" id="GO:0061711">
    <property type="term" value="F:tRNA N(6)-L-threonylcarbamoyladenine synthase activity"/>
    <property type="evidence" value="ECO:0007669"/>
    <property type="project" value="UniProtKB-EC"/>
</dbReference>
<dbReference type="CDD" id="cd24134">
    <property type="entry name" value="ASKHA_NBD_OSGEPL1_QRI7_euk"/>
    <property type="match status" value="1"/>
</dbReference>
<comment type="subcellular location">
    <subcellularLocation>
        <location evidence="7">Mitochondrion</location>
    </subcellularLocation>
</comment>
<evidence type="ECO:0000256" key="3">
    <source>
        <dbReference type="ARBA" id="ARBA00022694"/>
    </source>
</evidence>
<feature type="domain" description="Gcp-like" evidence="8">
    <location>
        <begin position="51"/>
        <end position="375"/>
    </location>
</feature>
<keyword evidence="5 7" id="KW-0012">Acyltransferase</keyword>
<dbReference type="Gene3D" id="3.30.420.40">
    <property type="match status" value="3"/>
</dbReference>
<comment type="similarity">
    <text evidence="7">Belongs to the KAE1 / TsaD family.</text>
</comment>
<comment type="cofactor">
    <cofactor evidence="7">
        <name>a divalent metal cation</name>
        <dbReference type="ChEBI" id="CHEBI:60240"/>
    </cofactor>
    <text evidence="7">Binds 1 divalent metal cation per subunit.</text>
</comment>
<organism evidence="9 10">
    <name type="scientific">Psilocybe cf. subviscida</name>
    <dbReference type="NCBI Taxonomy" id="2480587"/>
    <lineage>
        <taxon>Eukaryota</taxon>
        <taxon>Fungi</taxon>
        <taxon>Dikarya</taxon>
        <taxon>Basidiomycota</taxon>
        <taxon>Agaricomycotina</taxon>
        <taxon>Agaricomycetes</taxon>
        <taxon>Agaricomycetidae</taxon>
        <taxon>Agaricales</taxon>
        <taxon>Agaricineae</taxon>
        <taxon>Strophariaceae</taxon>
        <taxon>Psilocybe</taxon>
    </lineage>
</organism>
<dbReference type="OrthoDB" id="10259622at2759"/>
<comment type="subunit">
    <text evidence="7">Homodimer.</text>
</comment>
<dbReference type="AlphaFoldDB" id="A0A8H5BG95"/>
<evidence type="ECO:0000256" key="6">
    <source>
        <dbReference type="ARBA" id="ARBA00048117"/>
    </source>
</evidence>
<keyword evidence="3 7" id="KW-0819">tRNA processing</keyword>
<gene>
    <name evidence="9" type="ORF">D9619_001392</name>
</gene>
<dbReference type="InterPro" id="IPR043129">
    <property type="entry name" value="ATPase_NBD"/>
</dbReference>
<evidence type="ECO:0000256" key="2">
    <source>
        <dbReference type="ARBA" id="ARBA00022679"/>
    </source>
</evidence>
<evidence type="ECO:0000256" key="4">
    <source>
        <dbReference type="ARBA" id="ARBA00022723"/>
    </source>
</evidence>
<dbReference type="EC" id="2.3.1.234" evidence="1"/>
<dbReference type="GO" id="GO:0005739">
    <property type="term" value="C:mitochondrion"/>
    <property type="evidence" value="ECO:0007669"/>
    <property type="project" value="UniProtKB-SubCell"/>
</dbReference>
<dbReference type="GO" id="GO:0072670">
    <property type="term" value="P:mitochondrial tRNA threonylcarbamoyladenosine modification"/>
    <property type="evidence" value="ECO:0007669"/>
    <property type="project" value="TreeGrafter"/>
</dbReference>
<protein>
    <recommendedName>
        <fullName evidence="1">N(6)-L-threonylcarbamoyladenine synthase</fullName>
        <ecNumber evidence="1">2.3.1.234</ecNumber>
    </recommendedName>
</protein>
<dbReference type="InterPro" id="IPR017861">
    <property type="entry name" value="KAE1/TsaD"/>
</dbReference>
<keyword evidence="4 7" id="KW-0479">Metal-binding</keyword>
<evidence type="ECO:0000256" key="5">
    <source>
        <dbReference type="ARBA" id="ARBA00023315"/>
    </source>
</evidence>
<keyword evidence="7" id="KW-0496">Mitochondrion</keyword>
<dbReference type="HAMAP" id="MF_01445">
    <property type="entry name" value="TsaD"/>
    <property type="match status" value="1"/>
</dbReference>
<dbReference type="InterPro" id="IPR000905">
    <property type="entry name" value="Gcp-like_dom"/>
</dbReference>
<comment type="catalytic activity">
    <reaction evidence="6 7">
        <text>L-threonylcarbamoyladenylate + adenosine(37) in tRNA = N(6)-L-threonylcarbamoyladenosine(37) in tRNA + AMP + H(+)</text>
        <dbReference type="Rhea" id="RHEA:37059"/>
        <dbReference type="Rhea" id="RHEA-COMP:10162"/>
        <dbReference type="Rhea" id="RHEA-COMP:10163"/>
        <dbReference type="ChEBI" id="CHEBI:15378"/>
        <dbReference type="ChEBI" id="CHEBI:73682"/>
        <dbReference type="ChEBI" id="CHEBI:74411"/>
        <dbReference type="ChEBI" id="CHEBI:74418"/>
        <dbReference type="ChEBI" id="CHEBI:456215"/>
        <dbReference type="EC" id="2.3.1.234"/>
    </reaction>
</comment>
<dbReference type="PANTHER" id="PTHR11735">
    <property type="entry name" value="TRNA N6-ADENOSINE THREONYLCARBAMOYLTRANSFERASE"/>
    <property type="match status" value="1"/>
</dbReference>
<dbReference type="PANTHER" id="PTHR11735:SF6">
    <property type="entry name" value="TRNA N6-ADENOSINE THREONYLCARBAMOYLTRANSFERASE, MITOCHONDRIAL"/>
    <property type="match status" value="1"/>
</dbReference>
<name>A0A8H5BG95_9AGAR</name>
<dbReference type="NCBIfam" id="TIGR00329">
    <property type="entry name" value="gcp_kae1"/>
    <property type="match status" value="1"/>
</dbReference>
<dbReference type="InterPro" id="IPR022450">
    <property type="entry name" value="TsaD"/>
</dbReference>
<evidence type="ECO:0000313" key="9">
    <source>
        <dbReference type="EMBL" id="KAF5322802.1"/>
    </source>
</evidence>
<proteinExistence type="inferred from homology"/>
<dbReference type="Proteomes" id="UP000567179">
    <property type="component" value="Unassembled WGS sequence"/>
</dbReference>
<dbReference type="GO" id="GO:0046872">
    <property type="term" value="F:metal ion binding"/>
    <property type="evidence" value="ECO:0007669"/>
    <property type="project" value="UniProtKB-KW"/>
</dbReference>
<dbReference type="PRINTS" id="PR00789">
    <property type="entry name" value="OSIALOPTASE"/>
</dbReference>
<accession>A0A8H5BG95</accession>